<dbReference type="SUPFAM" id="SSF75304">
    <property type="entry name" value="Amidase signature (AS) enzymes"/>
    <property type="match status" value="1"/>
</dbReference>
<evidence type="ECO:0000256" key="1">
    <source>
        <dbReference type="SAM" id="MobiDB-lite"/>
    </source>
</evidence>
<evidence type="ECO:0000313" key="3">
    <source>
        <dbReference type="EMBL" id="KAF2798150.1"/>
    </source>
</evidence>
<protein>
    <submittedName>
        <fullName evidence="3">Asp-tRNA Asn/Glu-tRNA Gln amidotransferas-like protein subunit A</fullName>
    </submittedName>
</protein>
<reference evidence="3" key="1">
    <citation type="journal article" date="2020" name="Stud. Mycol.">
        <title>101 Dothideomycetes genomes: a test case for predicting lifestyles and emergence of pathogens.</title>
        <authorList>
            <person name="Haridas S."/>
            <person name="Albert R."/>
            <person name="Binder M."/>
            <person name="Bloem J."/>
            <person name="Labutti K."/>
            <person name="Salamov A."/>
            <person name="Andreopoulos B."/>
            <person name="Baker S."/>
            <person name="Barry K."/>
            <person name="Bills G."/>
            <person name="Bluhm B."/>
            <person name="Cannon C."/>
            <person name="Castanera R."/>
            <person name="Culley D."/>
            <person name="Daum C."/>
            <person name="Ezra D."/>
            <person name="Gonzalez J."/>
            <person name="Henrissat B."/>
            <person name="Kuo A."/>
            <person name="Liang C."/>
            <person name="Lipzen A."/>
            <person name="Lutzoni F."/>
            <person name="Magnuson J."/>
            <person name="Mondo S."/>
            <person name="Nolan M."/>
            <person name="Ohm R."/>
            <person name="Pangilinan J."/>
            <person name="Park H.-J."/>
            <person name="Ramirez L."/>
            <person name="Alfaro M."/>
            <person name="Sun H."/>
            <person name="Tritt A."/>
            <person name="Yoshinaga Y."/>
            <person name="Zwiers L.-H."/>
            <person name="Turgeon B."/>
            <person name="Goodwin S."/>
            <person name="Spatafora J."/>
            <person name="Crous P."/>
            <person name="Grigoriev I."/>
        </authorList>
    </citation>
    <scope>NUCLEOTIDE SEQUENCE</scope>
    <source>
        <strain evidence="3">CBS 109.77</strain>
    </source>
</reference>
<feature type="domain" description="Amidase" evidence="2">
    <location>
        <begin position="30"/>
        <end position="429"/>
    </location>
</feature>
<dbReference type="PANTHER" id="PTHR42678:SF2">
    <property type="entry name" value="AMIDASE FAMILY PROTEIN (AFU_ORTHOLOGUE AFUA_6G14410)"/>
    <property type="match status" value="1"/>
</dbReference>
<feature type="region of interest" description="Disordered" evidence="1">
    <location>
        <begin position="130"/>
        <end position="160"/>
    </location>
</feature>
<name>A0A6A6XNX7_9PLEO</name>
<evidence type="ECO:0000313" key="4">
    <source>
        <dbReference type="Proteomes" id="UP000799757"/>
    </source>
</evidence>
<gene>
    <name evidence="3" type="ORF">K505DRAFT_297085</name>
</gene>
<organism evidence="3 4">
    <name type="scientific">Melanomma pulvis-pyrius CBS 109.77</name>
    <dbReference type="NCBI Taxonomy" id="1314802"/>
    <lineage>
        <taxon>Eukaryota</taxon>
        <taxon>Fungi</taxon>
        <taxon>Dikarya</taxon>
        <taxon>Ascomycota</taxon>
        <taxon>Pezizomycotina</taxon>
        <taxon>Dothideomycetes</taxon>
        <taxon>Pleosporomycetidae</taxon>
        <taxon>Pleosporales</taxon>
        <taxon>Melanommataceae</taxon>
        <taxon>Melanomma</taxon>
    </lineage>
</organism>
<dbReference type="InterPro" id="IPR023631">
    <property type="entry name" value="Amidase_dom"/>
</dbReference>
<dbReference type="OrthoDB" id="6428749at2759"/>
<dbReference type="Gene3D" id="3.90.1300.10">
    <property type="entry name" value="Amidase signature (AS) domain"/>
    <property type="match status" value="1"/>
</dbReference>
<dbReference type="Proteomes" id="UP000799757">
    <property type="component" value="Unassembled WGS sequence"/>
</dbReference>
<dbReference type="EMBL" id="MU001790">
    <property type="protein sequence ID" value="KAF2798150.1"/>
    <property type="molecule type" value="Genomic_DNA"/>
</dbReference>
<accession>A0A6A6XNX7</accession>
<dbReference type="PANTHER" id="PTHR42678">
    <property type="entry name" value="AMIDASE"/>
    <property type="match status" value="1"/>
</dbReference>
<keyword evidence="4" id="KW-1185">Reference proteome</keyword>
<dbReference type="Pfam" id="PF01425">
    <property type="entry name" value="Amidase"/>
    <property type="match status" value="1"/>
</dbReference>
<evidence type="ECO:0000259" key="2">
    <source>
        <dbReference type="Pfam" id="PF01425"/>
    </source>
</evidence>
<sequence length="449" mass="48535">MTSPEPFRLTASQAQAKFKDGSLTVEEYAKSLLSRISSRDSTVNAWAYLNPDLVLSRARELDQIPPEKRGPLHGVAIGVKDVILTKDMPTQYNSPIYVDDAPKVDAGSILTLRTNGALIFGKTTTTEFAATSVGPSHKGPKTGNPHDPSRTPGGSSSGSGAAVGDFQVPISLGTQTVGSTIRPGSYNGIYAMKPTWNSISREGQKLYSLIFDTLGLYSRNVDDLKLLLDAFQLVDDEPEPLEPFKIQGAKFALLTYPTPEWPEPGPGTAAALKKGAELLRAHGAEVEEITLGEDFRPMYKYHLQVLTGDGRVAFLPDYYFAKDKLDPLLIDHVHNKGGHARKDQLKAFDGLAAMRPKMDALADKYAAIIGPSALDEAPVGHNNTGSAAFCGPSTAMHIPVVNIPGFKGENGMPIGLSAMTSRYRDQHLLRVCRELGKIFESEGGWKSEL</sequence>
<proteinExistence type="predicted"/>
<dbReference type="AlphaFoldDB" id="A0A6A6XNX7"/>
<dbReference type="InterPro" id="IPR036928">
    <property type="entry name" value="AS_sf"/>
</dbReference>